<evidence type="ECO:0000313" key="4">
    <source>
        <dbReference type="Proteomes" id="UP000485058"/>
    </source>
</evidence>
<accession>A0A699YWV8</accession>
<evidence type="ECO:0000313" key="3">
    <source>
        <dbReference type="EMBL" id="GFH11496.1"/>
    </source>
</evidence>
<evidence type="ECO:0000256" key="1">
    <source>
        <dbReference type="ARBA" id="ARBA00006765"/>
    </source>
</evidence>
<name>A0A699YWV8_HAELA</name>
<dbReference type="InterPro" id="IPR002048">
    <property type="entry name" value="EF_hand_dom"/>
</dbReference>
<dbReference type="PROSITE" id="PS50222">
    <property type="entry name" value="EF_HAND_2"/>
    <property type="match status" value="1"/>
</dbReference>
<feature type="domain" description="EF-hand" evidence="2">
    <location>
        <begin position="28"/>
        <end position="63"/>
    </location>
</feature>
<comment type="caution">
    <text evidence="3">The sequence shown here is derived from an EMBL/GenBank/DDBJ whole genome shotgun (WGS) entry which is preliminary data.</text>
</comment>
<dbReference type="Pfam" id="PF05042">
    <property type="entry name" value="Caleosin"/>
    <property type="match status" value="1"/>
</dbReference>
<dbReference type="AlphaFoldDB" id="A0A699YWV8"/>
<evidence type="ECO:0000259" key="2">
    <source>
        <dbReference type="PROSITE" id="PS50222"/>
    </source>
</evidence>
<organism evidence="3 4">
    <name type="scientific">Haematococcus lacustris</name>
    <name type="common">Green alga</name>
    <name type="synonym">Haematococcus pluvialis</name>
    <dbReference type="NCBI Taxonomy" id="44745"/>
    <lineage>
        <taxon>Eukaryota</taxon>
        <taxon>Viridiplantae</taxon>
        <taxon>Chlorophyta</taxon>
        <taxon>core chlorophytes</taxon>
        <taxon>Chlorophyceae</taxon>
        <taxon>CS clade</taxon>
        <taxon>Chlamydomonadales</taxon>
        <taxon>Haematococcaceae</taxon>
        <taxon>Haematococcus</taxon>
    </lineage>
</organism>
<dbReference type="EMBL" id="BLLF01000409">
    <property type="protein sequence ID" value="GFH11496.1"/>
    <property type="molecule type" value="Genomic_DNA"/>
</dbReference>
<dbReference type="Proteomes" id="UP000485058">
    <property type="component" value="Unassembled WGS sequence"/>
</dbReference>
<dbReference type="PANTHER" id="PTHR31495">
    <property type="entry name" value="PEROXYGENASE 3-RELATED"/>
    <property type="match status" value="1"/>
</dbReference>
<dbReference type="GO" id="GO:0004497">
    <property type="term" value="F:monooxygenase activity"/>
    <property type="evidence" value="ECO:0007669"/>
    <property type="project" value="TreeGrafter"/>
</dbReference>
<reference evidence="3 4" key="1">
    <citation type="submission" date="2020-02" db="EMBL/GenBank/DDBJ databases">
        <title>Draft genome sequence of Haematococcus lacustris strain NIES-144.</title>
        <authorList>
            <person name="Morimoto D."/>
            <person name="Nakagawa S."/>
            <person name="Yoshida T."/>
            <person name="Sawayama S."/>
        </authorList>
    </citation>
    <scope>NUCLEOTIDE SEQUENCE [LARGE SCALE GENOMIC DNA]</scope>
    <source>
        <strain evidence="3 4">NIES-144</strain>
    </source>
</reference>
<gene>
    <name evidence="3" type="ORF">HaLaN_07002</name>
</gene>
<proteinExistence type="inferred from homology"/>
<sequence>MCLSDYIKNAHRGKHGSDTGVYDTEGRFVPQKFEEIFSKYDKGNKGGLDLSDIRRMISGNSLMGDFAGWWVWW</sequence>
<comment type="similarity">
    <text evidence="1">Belongs to the caleosin family.</text>
</comment>
<dbReference type="PANTHER" id="PTHR31495:SF0">
    <property type="entry name" value="BINDING PROTEIN CALEOSIN, PUTATIVE (AFU_ORTHOLOGUE AFUA_5G13750)-RELATED"/>
    <property type="match status" value="1"/>
</dbReference>
<protein>
    <submittedName>
        <fullName evidence="3">Caleosin domain containing</fullName>
    </submittedName>
</protein>
<dbReference type="InterPro" id="IPR007736">
    <property type="entry name" value="Caleosin-related"/>
</dbReference>
<keyword evidence="4" id="KW-1185">Reference proteome</keyword>
<dbReference type="GO" id="GO:0005509">
    <property type="term" value="F:calcium ion binding"/>
    <property type="evidence" value="ECO:0007669"/>
    <property type="project" value="InterPro"/>
</dbReference>